<dbReference type="HOGENOM" id="CLU_2049529_0_0_1"/>
<organism evidence="2">
    <name type="scientific">Colletotrichum graminicola (strain M1.001 / M2 / FGSC 10212)</name>
    <name type="common">Maize anthracnose fungus</name>
    <name type="synonym">Glomerella graminicola</name>
    <dbReference type="NCBI Taxonomy" id="645133"/>
    <lineage>
        <taxon>Eukaryota</taxon>
        <taxon>Fungi</taxon>
        <taxon>Dikarya</taxon>
        <taxon>Ascomycota</taxon>
        <taxon>Pezizomycotina</taxon>
        <taxon>Sordariomycetes</taxon>
        <taxon>Hypocreomycetidae</taxon>
        <taxon>Glomerellales</taxon>
        <taxon>Glomerellaceae</taxon>
        <taxon>Colletotrichum</taxon>
        <taxon>Colletotrichum graminicola species complex</taxon>
    </lineage>
</organism>
<dbReference type="AlphaFoldDB" id="E3QZZ8"/>
<dbReference type="InterPro" id="IPR045564">
    <property type="entry name" value="DUF5910"/>
</dbReference>
<protein>
    <submittedName>
        <fullName evidence="1">Uncharacterized protein</fullName>
    </submittedName>
</protein>
<dbReference type="eggNOG" id="ENOG502T68G">
    <property type="taxonomic scope" value="Eukaryota"/>
</dbReference>
<name>E3QZZ8_COLGM</name>
<dbReference type="Proteomes" id="UP000008782">
    <property type="component" value="Unassembled WGS sequence"/>
</dbReference>
<sequence>MTVDGYDGERTDWWCYVLAEAAPLTRVPKVWIPKRLWDKPEINIAALVSGYVSEPEFPGSALRLSQIKGYPNGHIQMLIPTEMVQANALSTSAYCYRNKAQLPYKQPVSYDWQGFRNQQY</sequence>
<accession>E3QZZ8</accession>
<dbReference type="STRING" id="645133.E3QZZ8"/>
<evidence type="ECO:0000313" key="2">
    <source>
        <dbReference type="Proteomes" id="UP000008782"/>
    </source>
</evidence>
<keyword evidence="2" id="KW-1185">Reference proteome</keyword>
<dbReference type="Pfam" id="PF19287">
    <property type="entry name" value="DUF5910"/>
    <property type="match status" value="1"/>
</dbReference>
<dbReference type="EMBL" id="GG697424">
    <property type="protein sequence ID" value="EFQ36436.1"/>
    <property type="molecule type" value="Genomic_DNA"/>
</dbReference>
<dbReference type="VEuPathDB" id="FungiDB:GLRG_11581"/>
<dbReference type="OrthoDB" id="4540223at2759"/>
<dbReference type="GeneID" id="24416945"/>
<proteinExistence type="predicted"/>
<dbReference type="RefSeq" id="XP_008100456.1">
    <property type="nucleotide sequence ID" value="XM_008102265.1"/>
</dbReference>
<reference evidence="2" key="1">
    <citation type="journal article" date="2012" name="Nat. Genet.">
        <title>Lifestyle transitions in plant pathogenic Colletotrichum fungi deciphered by genome and transcriptome analyses.</title>
        <authorList>
            <person name="O'Connell R.J."/>
            <person name="Thon M.R."/>
            <person name="Hacquard S."/>
            <person name="Amyotte S.G."/>
            <person name="Kleemann J."/>
            <person name="Torres M.F."/>
            <person name="Damm U."/>
            <person name="Buiate E.A."/>
            <person name="Epstein L."/>
            <person name="Alkan N."/>
            <person name="Altmueller J."/>
            <person name="Alvarado-Balderrama L."/>
            <person name="Bauser C.A."/>
            <person name="Becker C."/>
            <person name="Birren B.W."/>
            <person name="Chen Z."/>
            <person name="Choi J."/>
            <person name="Crouch J.A."/>
            <person name="Duvick J.P."/>
            <person name="Farman M.A."/>
            <person name="Gan P."/>
            <person name="Heiman D."/>
            <person name="Henrissat B."/>
            <person name="Howard R.J."/>
            <person name="Kabbage M."/>
            <person name="Koch C."/>
            <person name="Kracher B."/>
            <person name="Kubo Y."/>
            <person name="Law A.D."/>
            <person name="Lebrun M.-H."/>
            <person name="Lee Y.-H."/>
            <person name="Miyara I."/>
            <person name="Moore N."/>
            <person name="Neumann U."/>
            <person name="Nordstroem K."/>
            <person name="Panaccione D.G."/>
            <person name="Panstruga R."/>
            <person name="Place M."/>
            <person name="Proctor R.H."/>
            <person name="Prusky D."/>
            <person name="Rech G."/>
            <person name="Reinhardt R."/>
            <person name="Rollins J.A."/>
            <person name="Rounsley S."/>
            <person name="Schardl C.L."/>
            <person name="Schwartz D.C."/>
            <person name="Shenoy N."/>
            <person name="Shirasu K."/>
            <person name="Sikhakolli U.R."/>
            <person name="Stueber K."/>
            <person name="Sukno S.A."/>
            <person name="Sweigard J.A."/>
            <person name="Takano Y."/>
            <person name="Takahara H."/>
            <person name="Trail F."/>
            <person name="van der Does H.C."/>
            <person name="Voll L.M."/>
            <person name="Will I."/>
            <person name="Young S."/>
            <person name="Zeng Q."/>
            <person name="Zhang J."/>
            <person name="Zhou S."/>
            <person name="Dickman M.B."/>
            <person name="Schulze-Lefert P."/>
            <person name="Ver Loren van Themaat E."/>
            <person name="Ma L.-J."/>
            <person name="Vaillancourt L.J."/>
        </authorList>
    </citation>
    <scope>NUCLEOTIDE SEQUENCE [LARGE SCALE GENOMIC DNA]</scope>
    <source>
        <strain evidence="2">M1.001 / M2 / FGSC 10212</strain>
    </source>
</reference>
<evidence type="ECO:0000313" key="1">
    <source>
        <dbReference type="EMBL" id="EFQ36436.1"/>
    </source>
</evidence>
<gene>
    <name evidence="1" type="ORF">GLRG_11581</name>
</gene>